<name>A0A7J7MRN2_9MAGN</name>
<evidence type="ECO:0000313" key="8">
    <source>
        <dbReference type="Proteomes" id="UP000541444"/>
    </source>
</evidence>
<dbReference type="InterPro" id="IPR003657">
    <property type="entry name" value="WRKY_dom"/>
</dbReference>
<keyword evidence="8" id="KW-1185">Reference proteome</keyword>
<comment type="caution">
    <text evidence="7">The sequence shown here is derived from an EMBL/GenBank/DDBJ whole genome shotgun (WGS) entry which is preliminary data.</text>
</comment>
<dbReference type="PANTHER" id="PTHR31221:SF111">
    <property type="entry name" value="WRKY TRANSCRIPTION FACTOR 43-RELATED"/>
    <property type="match status" value="1"/>
</dbReference>
<gene>
    <name evidence="7" type="ORF">GIB67_037148</name>
</gene>
<keyword evidence="4" id="KW-0804">Transcription</keyword>
<dbReference type="Pfam" id="PF03106">
    <property type="entry name" value="WRKY"/>
    <property type="match status" value="1"/>
</dbReference>
<dbReference type="PROSITE" id="PS50811">
    <property type="entry name" value="WRKY"/>
    <property type="match status" value="1"/>
</dbReference>
<keyword evidence="2" id="KW-0805">Transcription regulation</keyword>
<proteinExistence type="predicted"/>
<reference evidence="7 8" key="1">
    <citation type="journal article" date="2020" name="IScience">
        <title>Genome Sequencing of the Endangered Kingdonia uniflora (Circaeasteraceae, Ranunculales) Reveals Potential Mechanisms of Evolutionary Specialization.</title>
        <authorList>
            <person name="Sun Y."/>
            <person name="Deng T."/>
            <person name="Zhang A."/>
            <person name="Moore M.J."/>
            <person name="Landis J.B."/>
            <person name="Lin N."/>
            <person name="Zhang H."/>
            <person name="Zhang X."/>
            <person name="Huang J."/>
            <person name="Zhang X."/>
            <person name="Sun H."/>
            <person name="Wang H."/>
        </authorList>
    </citation>
    <scope>NUCLEOTIDE SEQUENCE [LARGE SCALE GENOMIC DNA]</scope>
    <source>
        <strain evidence="7">TB1705</strain>
        <tissue evidence="7">Leaf</tissue>
    </source>
</reference>
<dbReference type="GO" id="GO:0005634">
    <property type="term" value="C:nucleus"/>
    <property type="evidence" value="ECO:0007669"/>
    <property type="project" value="UniProtKB-SubCell"/>
</dbReference>
<dbReference type="InterPro" id="IPR036576">
    <property type="entry name" value="WRKY_dom_sf"/>
</dbReference>
<dbReference type="SUPFAM" id="SSF118290">
    <property type="entry name" value="WRKY DNA-binding domain"/>
    <property type="match status" value="1"/>
</dbReference>
<dbReference type="Proteomes" id="UP000541444">
    <property type="component" value="Unassembled WGS sequence"/>
</dbReference>
<feature type="domain" description="WRKY" evidence="6">
    <location>
        <begin position="104"/>
        <end position="130"/>
    </location>
</feature>
<keyword evidence="5" id="KW-0539">Nucleus</keyword>
<evidence type="ECO:0000256" key="2">
    <source>
        <dbReference type="ARBA" id="ARBA00023015"/>
    </source>
</evidence>
<dbReference type="Gene3D" id="2.20.25.80">
    <property type="entry name" value="WRKY domain"/>
    <property type="match status" value="1"/>
</dbReference>
<dbReference type="SMART" id="SM00774">
    <property type="entry name" value="WRKY"/>
    <property type="match status" value="1"/>
</dbReference>
<comment type="subcellular location">
    <subcellularLocation>
        <location evidence="1">Nucleus</location>
    </subcellularLocation>
</comment>
<dbReference type="OrthoDB" id="1921377at2759"/>
<dbReference type="EMBL" id="JACGCM010001272">
    <property type="protein sequence ID" value="KAF6157575.1"/>
    <property type="molecule type" value="Genomic_DNA"/>
</dbReference>
<dbReference type="GO" id="GO:0003700">
    <property type="term" value="F:DNA-binding transcription factor activity"/>
    <property type="evidence" value="ECO:0007669"/>
    <property type="project" value="InterPro"/>
</dbReference>
<accession>A0A7J7MRN2</accession>
<sequence>MERDNPSPFPPQNHPYIFTPTLTSTSLPQQHPQHDSQNVIGDIDWVTLLSGSTSFHQQVPVSAGMSIIGGSRTCEEEKGSKEKGKIISKAKKVCRPRFAFQTKSVDDILDDGYRWRKYGQKAVKNNIYPRCANGINILLPHYNILFFNVNANHVQSGIS</sequence>
<dbReference type="PANTHER" id="PTHR31221">
    <property type="entry name" value="WRKY TRANSCRIPTION FACTOR PROTEIN 1-RELATED"/>
    <property type="match status" value="1"/>
</dbReference>
<dbReference type="InterPro" id="IPR044810">
    <property type="entry name" value="WRKY_plant"/>
</dbReference>
<protein>
    <recommendedName>
        <fullName evidence="6">WRKY domain-containing protein</fullName>
    </recommendedName>
</protein>
<keyword evidence="3" id="KW-0238">DNA-binding</keyword>
<evidence type="ECO:0000256" key="3">
    <source>
        <dbReference type="ARBA" id="ARBA00023125"/>
    </source>
</evidence>
<evidence type="ECO:0000313" key="7">
    <source>
        <dbReference type="EMBL" id="KAF6157575.1"/>
    </source>
</evidence>
<organism evidence="7 8">
    <name type="scientific">Kingdonia uniflora</name>
    <dbReference type="NCBI Taxonomy" id="39325"/>
    <lineage>
        <taxon>Eukaryota</taxon>
        <taxon>Viridiplantae</taxon>
        <taxon>Streptophyta</taxon>
        <taxon>Embryophyta</taxon>
        <taxon>Tracheophyta</taxon>
        <taxon>Spermatophyta</taxon>
        <taxon>Magnoliopsida</taxon>
        <taxon>Ranunculales</taxon>
        <taxon>Circaeasteraceae</taxon>
        <taxon>Kingdonia</taxon>
    </lineage>
</organism>
<evidence type="ECO:0000256" key="5">
    <source>
        <dbReference type="ARBA" id="ARBA00023242"/>
    </source>
</evidence>
<evidence type="ECO:0000259" key="6">
    <source>
        <dbReference type="PROSITE" id="PS50811"/>
    </source>
</evidence>
<dbReference type="AlphaFoldDB" id="A0A7J7MRN2"/>
<evidence type="ECO:0000256" key="1">
    <source>
        <dbReference type="ARBA" id="ARBA00004123"/>
    </source>
</evidence>
<evidence type="ECO:0000256" key="4">
    <source>
        <dbReference type="ARBA" id="ARBA00023163"/>
    </source>
</evidence>
<dbReference type="GO" id="GO:0043565">
    <property type="term" value="F:sequence-specific DNA binding"/>
    <property type="evidence" value="ECO:0007669"/>
    <property type="project" value="InterPro"/>
</dbReference>